<dbReference type="Proteomes" id="UP000184074">
    <property type="component" value="Unassembled WGS sequence"/>
</dbReference>
<name>A0A1M5L2Q5_9RHOB</name>
<reference evidence="1 2" key="1">
    <citation type="submission" date="2016-11" db="EMBL/GenBank/DDBJ databases">
        <authorList>
            <person name="Jaros S."/>
            <person name="Januszkiewicz K."/>
            <person name="Wedrychowicz H."/>
        </authorList>
    </citation>
    <scope>NUCLEOTIDE SEQUENCE [LARGE SCALE GENOMIC DNA]</scope>
    <source>
        <strain evidence="1 2">DSM 28715</strain>
    </source>
</reference>
<dbReference type="SUPFAM" id="SSF56925">
    <property type="entry name" value="OMPA-like"/>
    <property type="match status" value="1"/>
</dbReference>
<evidence type="ECO:0000313" key="2">
    <source>
        <dbReference type="Proteomes" id="UP000184074"/>
    </source>
</evidence>
<organism evidence="1 2">
    <name type="scientific">Cognatiyoonia sediminum</name>
    <dbReference type="NCBI Taxonomy" id="1508389"/>
    <lineage>
        <taxon>Bacteria</taxon>
        <taxon>Pseudomonadati</taxon>
        <taxon>Pseudomonadota</taxon>
        <taxon>Alphaproteobacteria</taxon>
        <taxon>Rhodobacterales</taxon>
        <taxon>Paracoccaceae</taxon>
        <taxon>Cognatiyoonia</taxon>
    </lineage>
</organism>
<evidence type="ECO:0008006" key="3">
    <source>
        <dbReference type="Google" id="ProtNLM"/>
    </source>
</evidence>
<keyword evidence="2" id="KW-1185">Reference proteome</keyword>
<protein>
    <recommendedName>
        <fullName evidence="3">Transferrin-binding protein B C-lobe/N-lobe beta barrel domain-containing protein</fullName>
    </recommendedName>
</protein>
<dbReference type="RefSeq" id="WP_072898400.1">
    <property type="nucleotide sequence ID" value="NZ_FQXB01000001.1"/>
</dbReference>
<sequence>MKHLPLVAMCLVSACGGATTGHVTFHAPIEVEPYRAINELTPLDEVPLNGSAQYSGTIGFGSNDVNTIDDARVVGDMALDVDFRRDRVSGTSDRFVDRLTGERLTGALESDLRIYRDAEDTASDALAGFTDGILRRPNGRRVDVELDVFGDFYGTRGRRIAGTVEGEAKGLAVSPTDTVNGVFDVRR</sequence>
<gene>
    <name evidence="1" type="ORF">SAMN05444003_0061</name>
</gene>
<evidence type="ECO:0000313" key="1">
    <source>
        <dbReference type="EMBL" id="SHG59210.1"/>
    </source>
</evidence>
<dbReference type="STRING" id="1508389.SAMN05444003_0061"/>
<dbReference type="Gene3D" id="2.40.160.90">
    <property type="match status" value="1"/>
</dbReference>
<accession>A0A1M5L2Q5</accession>
<dbReference type="AlphaFoldDB" id="A0A1M5L2Q5"/>
<dbReference type="EMBL" id="FQXB01000001">
    <property type="protein sequence ID" value="SHG59210.1"/>
    <property type="molecule type" value="Genomic_DNA"/>
</dbReference>
<dbReference type="PROSITE" id="PS51257">
    <property type="entry name" value="PROKAR_LIPOPROTEIN"/>
    <property type="match status" value="1"/>
</dbReference>
<dbReference type="OrthoDB" id="7652038at2"/>
<dbReference type="InterPro" id="IPR011250">
    <property type="entry name" value="OMP/PagP_B-barrel"/>
</dbReference>
<proteinExistence type="predicted"/>